<dbReference type="InterPro" id="IPR042177">
    <property type="entry name" value="Cell/Rod_1"/>
</dbReference>
<sequence>MQSIFNKRSSLRLQLLCSIILAITIIVTDHSSKSFSTIRAYMDTAVSPLYFLSNSPCKLLDQISIMFSSREKLSLEIKELHDQLLLKHSDLLILDHIKKENSFLRALLSSPIRQYDHKILTQVISAPSDPYSNQVIIDKGSMNNVYEGQPVVSAKGVIGQVIVVGKTTSRVLLLCDLSHALPVQVMRNGIRAIASGNGCSEELQLQYIPDHTDIQDGDILVTSGLDGRFSEGYPVAIVSSIHEDITSSNVVIRAHPIANLQYLRYLILLEKEKHDVRSPEK</sequence>
<dbReference type="InterPro" id="IPR042175">
    <property type="entry name" value="Cell/Rod_MreC_2"/>
</dbReference>
<feature type="domain" description="Rod shape-determining protein MreC beta-barrel core" evidence="5">
    <location>
        <begin position="123"/>
        <end position="269"/>
    </location>
</feature>
<dbReference type="InterPro" id="IPR007221">
    <property type="entry name" value="MreC"/>
</dbReference>
<evidence type="ECO:0000313" key="6">
    <source>
        <dbReference type="EMBL" id="VFP84248.1"/>
    </source>
</evidence>
<keyword evidence="3 4" id="KW-0133">Cell shape</keyword>
<comment type="function">
    <text evidence="4">Involved in formation and maintenance of cell shape.</text>
</comment>
<comment type="similarity">
    <text evidence="1 4">Belongs to the MreC family.</text>
</comment>
<organism evidence="6 7">
    <name type="scientific">Candidatus Erwinia haradaeae</name>
    <dbReference type="NCBI Taxonomy" id="1922217"/>
    <lineage>
        <taxon>Bacteria</taxon>
        <taxon>Pseudomonadati</taxon>
        <taxon>Pseudomonadota</taxon>
        <taxon>Gammaproteobacteria</taxon>
        <taxon>Enterobacterales</taxon>
        <taxon>Erwiniaceae</taxon>
        <taxon>Erwinia</taxon>
    </lineage>
</organism>
<evidence type="ECO:0000256" key="4">
    <source>
        <dbReference type="PIRNR" id="PIRNR038471"/>
    </source>
</evidence>
<dbReference type="RefSeq" id="WP_157989739.1">
    <property type="nucleotide sequence ID" value="NZ_LR217720.1"/>
</dbReference>
<evidence type="ECO:0000256" key="2">
    <source>
        <dbReference type="ARBA" id="ARBA00013855"/>
    </source>
</evidence>
<dbReference type="Proteomes" id="UP000294418">
    <property type="component" value="Chromosome"/>
</dbReference>
<evidence type="ECO:0000259" key="5">
    <source>
        <dbReference type="Pfam" id="PF04085"/>
    </source>
</evidence>
<reference evidence="6 7" key="1">
    <citation type="submission" date="2019-02" db="EMBL/GenBank/DDBJ databases">
        <authorList>
            <person name="Manzano-Marin A."/>
            <person name="Manzano-Marin A."/>
        </authorList>
    </citation>
    <scope>NUCLEOTIDE SEQUENCE [LARGE SCALE GENOMIC DNA]</scope>
    <source>
        <strain evidence="6 7">ErCilaricifoliae</strain>
    </source>
</reference>
<dbReference type="InterPro" id="IPR055342">
    <property type="entry name" value="MreC_beta-barrel_core"/>
</dbReference>
<dbReference type="PANTHER" id="PTHR34138">
    <property type="entry name" value="CELL SHAPE-DETERMINING PROTEIN MREC"/>
    <property type="match status" value="1"/>
</dbReference>
<evidence type="ECO:0000256" key="1">
    <source>
        <dbReference type="ARBA" id="ARBA00009369"/>
    </source>
</evidence>
<accession>A0A451DCW0</accession>
<name>A0A451DCW0_9GAMM</name>
<dbReference type="OrthoDB" id="9808025at2"/>
<dbReference type="Gene3D" id="2.40.10.340">
    <property type="entry name" value="Rod shape-determining protein MreC, domain 1"/>
    <property type="match status" value="1"/>
</dbReference>
<dbReference type="EMBL" id="LR217720">
    <property type="protein sequence ID" value="VFP84248.1"/>
    <property type="molecule type" value="Genomic_DNA"/>
</dbReference>
<proteinExistence type="inferred from homology"/>
<dbReference type="AlphaFoldDB" id="A0A451DCW0"/>
<dbReference type="GO" id="GO:0008360">
    <property type="term" value="P:regulation of cell shape"/>
    <property type="evidence" value="ECO:0007669"/>
    <property type="project" value="UniProtKB-KW"/>
</dbReference>
<evidence type="ECO:0000313" key="7">
    <source>
        <dbReference type="Proteomes" id="UP000294418"/>
    </source>
</evidence>
<dbReference type="PIRSF" id="PIRSF038471">
    <property type="entry name" value="MreC"/>
    <property type="match status" value="1"/>
</dbReference>
<dbReference type="Gene3D" id="2.40.10.350">
    <property type="entry name" value="Rod shape-determining protein MreC, domain 2"/>
    <property type="match status" value="1"/>
</dbReference>
<dbReference type="PANTHER" id="PTHR34138:SF1">
    <property type="entry name" value="CELL SHAPE-DETERMINING PROTEIN MREC"/>
    <property type="match status" value="1"/>
</dbReference>
<evidence type="ECO:0000256" key="3">
    <source>
        <dbReference type="ARBA" id="ARBA00022960"/>
    </source>
</evidence>
<dbReference type="Pfam" id="PF04085">
    <property type="entry name" value="MreC"/>
    <property type="match status" value="1"/>
</dbReference>
<dbReference type="FunFam" id="2.40.10.340:FF:000001">
    <property type="entry name" value="Cell shape-determining protein MreC"/>
    <property type="match status" value="1"/>
</dbReference>
<protein>
    <recommendedName>
        <fullName evidence="2 4">Cell shape-determining protein MreC</fullName>
    </recommendedName>
    <alternativeName>
        <fullName evidence="4">Cell shape protein MreC</fullName>
    </alternativeName>
</protein>
<dbReference type="GO" id="GO:0005886">
    <property type="term" value="C:plasma membrane"/>
    <property type="evidence" value="ECO:0007669"/>
    <property type="project" value="TreeGrafter"/>
</dbReference>
<gene>
    <name evidence="6" type="primary">mreC</name>
    <name evidence="6" type="ORF">ERCILAFE3058_326</name>
</gene>
<dbReference type="NCBIfam" id="TIGR00219">
    <property type="entry name" value="mreC"/>
    <property type="match status" value="1"/>
</dbReference>